<feature type="compositionally biased region" description="Pro residues" evidence="1">
    <location>
        <begin position="571"/>
        <end position="586"/>
    </location>
</feature>
<dbReference type="Proteomes" id="UP000368032">
    <property type="component" value="Unassembled WGS sequence"/>
</dbReference>
<dbReference type="SMART" id="SM00487">
    <property type="entry name" value="DEXDc"/>
    <property type="match status" value="1"/>
</dbReference>
<reference evidence="4 5" key="1">
    <citation type="submission" date="2019-10" db="EMBL/GenBank/DDBJ databases">
        <authorList>
            <person name="Wolf R A."/>
        </authorList>
    </citation>
    <scope>NUCLEOTIDE SEQUENCE [LARGE SCALE GENOMIC DNA]</scope>
    <source>
        <strain evidence="4">Collinsella_aerofaciens_DSM_13712</strain>
    </source>
</reference>
<name>A0A5K1IUV7_9ACTN</name>
<evidence type="ECO:0000256" key="1">
    <source>
        <dbReference type="SAM" id="MobiDB-lite"/>
    </source>
</evidence>
<dbReference type="EC" id="3.1.21.3" evidence="4"/>
<dbReference type="InterPro" id="IPR014001">
    <property type="entry name" value="Helicase_ATP-bd"/>
</dbReference>
<evidence type="ECO:0000259" key="2">
    <source>
        <dbReference type="PROSITE" id="PS51192"/>
    </source>
</evidence>
<dbReference type="PROSITE" id="PS00018">
    <property type="entry name" value="EF_HAND_1"/>
    <property type="match status" value="1"/>
</dbReference>
<dbReference type="Pfam" id="PF08463">
    <property type="entry name" value="EcoEI_R_C"/>
    <property type="match status" value="1"/>
</dbReference>
<dbReference type="InterPro" id="IPR006935">
    <property type="entry name" value="Helicase/UvrB_N"/>
</dbReference>
<dbReference type="CDD" id="cd18799">
    <property type="entry name" value="SF2_C_EcoAI-like"/>
    <property type="match status" value="1"/>
</dbReference>
<sequence>MNESDTRLKLIDPAIMKSWDRNTQVFTEYFFTSGEIVVRGSMVTRKDKKKADYLLMYAPGIPIAIVEAKDTEHTVDAGLQQGMGYAQLLDIPFAYSSNGKGFVEHDFLSGKERAFTMDEFPAPAELWTRYSKAKGLEHPYSQEIVTAPYYQEHGGNHPRYYQCIAINRTLEAIARGKNRILLVMATGTGKTFTAFQIVHRLRQTTEVRKVLYLADRNILVDQTIDGDFKPLKRVTTKVVGRKLDSAYEVYFSLYQQLVGENGEEIFREFDSEFFDLIIVDECHRGSAAADSAWRKVLEYFNCAIQIGMTATPKETEEVSNITYFGEPVYTYSLKQGIEDGFLAPYKVIRPKLNVDVYGYRTEEGTVDDRGEALPKRVLEKQDFDSEIVIKERYEEVAKRITQFLKETDRYSKTIVFCVDIEHAENMRRALVNENADIVRDHPTYIMKITGDDREGKAQLDNFIDPDEKYPTIVTTSKLLTTGVNCKTCKVVVLDNKFGEHGMTEFKQIIGRGTRICEDYGKLYFTILDFRDASRLFADPEFDGEPVVVFEPNPDDPIANPDSGGNGGGPVSPSPPIVDPPVLPPDDPSSHVKYHVHGADVYVVSEMVQYYSSDGLLVTEGLKDYTRKNILGEYDTLDHFLAAWNSEHKKQAIIDELRAHGVFLDELRLETGQEQMSDFDLICHIAYDQRPLTRSERANSVKKKGVLYEYAGVAREVLEALLDKYATSNLVDLDDTHVLDLEEFRRFGSPMKIVAAFGGKQQYIQAAQMLEDELYIA</sequence>
<accession>A0A5K1IUV7</accession>
<dbReference type="PANTHER" id="PTHR47396:SF1">
    <property type="entry name" value="ATP-DEPENDENT HELICASE IRC3-RELATED"/>
    <property type="match status" value="1"/>
</dbReference>
<evidence type="ECO:0000313" key="4">
    <source>
        <dbReference type="EMBL" id="VWL92567.1"/>
    </source>
</evidence>
<proteinExistence type="predicted"/>
<dbReference type="NCBIfam" id="NF046051">
    <property type="entry name" value="restrict_EcoAI"/>
    <property type="match status" value="1"/>
</dbReference>
<dbReference type="SUPFAM" id="SSF52540">
    <property type="entry name" value="P-loop containing nucleoside triphosphate hydrolases"/>
    <property type="match status" value="1"/>
</dbReference>
<feature type="domain" description="Helicase ATP-binding" evidence="2">
    <location>
        <begin position="171"/>
        <end position="330"/>
    </location>
</feature>
<keyword evidence="4" id="KW-0378">Hydrolase</keyword>
<dbReference type="InterPro" id="IPR018247">
    <property type="entry name" value="EF_Hand_1_Ca_BS"/>
</dbReference>
<evidence type="ECO:0000259" key="3">
    <source>
        <dbReference type="PROSITE" id="PS51194"/>
    </source>
</evidence>
<dbReference type="GO" id="GO:0005524">
    <property type="term" value="F:ATP binding"/>
    <property type="evidence" value="ECO:0007669"/>
    <property type="project" value="InterPro"/>
</dbReference>
<dbReference type="InterPro" id="IPR013670">
    <property type="entry name" value="EcoEI_R_C_dom"/>
</dbReference>
<dbReference type="Pfam" id="PF00271">
    <property type="entry name" value="Helicase_C"/>
    <property type="match status" value="1"/>
</dbReference>
<dbReference type="InterPro" id="IPR050742">
    <property type="entry name" value="Helicase_Restrict-Modif_Enz"/>
</dbReference>
<dbReference type="GO" id="GO:0009035">
    <property type="term" value="F:type I site-specific deoxyribonuclease activity"/>
    <property type="evidence" value="ECO:0007669"/>
    <property type="project" value="UniProtKB-EC"/>
</dbReference>
<dbReference type="CDD" id="cd18032">
    <property type="entry name" value="DEXHc_RE_I_III_res"/>
    <property type="match status" value="1"/>
</dbReference>
<dbReference type="GO" id="GO:0006304">
    <property type="term" value="P:DNA modification"/>
    <property type="evidence" value="ECO:0007669"/>
    <property type="project" value="InterPro"/>
</dbReference>
<dbReference type="InterPro" id="IPR027417">
    <property type="entry name" value="P-loop_NTPase"/>
</dbReference>
<dbReference type="PROSITE" id="PS51192">
    <property type="entry name" value="HELICASE_ATP_BIND_1"/>
    <property type="match status" value="1"/>
</dbReference>
<feature type="domain" description="Helicase C-terminal" evidence="3">
    <location>
        <begin position="399"/>
        <end position="557"/>
    </location>
</feature>
<dbReference type="Pfam" id="PF04851">
    <property type="entry name" value="ResIII"/>
    <property type="match status" value="1"/>
</dbReference>
<dbReference type="AlphaFoldDB" id="A0A5K1IUV7"/>
<dbReference type="InterPro" id="IPR001650">
    <property type="entry name" value="Helicase_C-like"/>
</dbReference>
<protein>
    <submittedName>
        <fullName evidence="4">Type-1 restriction enzyme R protein</fullName>
        <ecNumber evidence="4">3.1.21.3</ecNumber>
    </submittedName>
</protein>
<dbReference type="GO" id="GO:0005829">
    <property type="term" value="C:cytosol"/>
    <property type="evidence" value="ECO:0007669"/>
    <property type="project" value="TreeGrafter"/>
</dbReference>
<dbReference type="Gene3D" id="3.90.1570.30">
    <property type="match status" value="1"/>
</dbReference>
<gene>
    <name evidence="4" type="primary">hsdR</name>
    <name evidence="4" type="ORF">CKJAJONC_01591</name>
</gene>
<feature type="region of interest" description="Disordered" evidence="1">
    <location>
        <begin position="550"/>
        <end position="589"/>
    </location>
</feature>
<organism evidence="4 5">
    <name type="scientific">Collinsella aerofaciens</name>
    <dbReference type="NCBI Taxonomy" id="74426"/>
    <lineage>
        <taxon>Bacteria</taxon>
        <taxon>Bacillati</taxon>
        <taxon>Actinomycetota</taxon>
        <taxon>Coriobacteriia</taxon>
        <taxon>Coriobacteriales</taxon>
        <taxon>Coriobacteriaceae</taxon>
        <taxon>Collinsella</taxon>
    </lineage>
</organism>
<dbReference type="PANTHER" id="PTHR47396">
    <property type="entry name" value="TYPE I RESTRICTION ENZYME ECOKI R PROTEIN"/>
    <property type="match status" value="1"/>
</dbReference>
<dbReference type="Gene3D" id="3.40.50.300">
    <property type="entry name" value="P-loop containing nucleotide triphosphate hydrolases"/>
    <property type="match status" value="2"/>
</dbReference>
<dbReference type="EMBL" id="CABWIF010000010">
    <property type="protein sequence ID" value="VWL92567.1"/>
    <property type="molecule type" value="Genomic_DNA"/>
</dbReference>
<evidence type="ECO:0000313" key="5">
    <source>
        <dbReference type="Proteomes" id="UP000368032"/>
    </source>
</evidence>
<dbReference type="PROSITE" id="PS51194">
    <property type="entry name" value="HELICASE_CTER"/>
    <property type="match status" value="1"/>
</dbReference>
<dbReference type="GO" id="GO:0003677">
    <property type="term" value="F:DNA binding"/>
    <property type="evidence" value="ECO:0007669"/>
    <property type="project" value="InterPro"/>
</dbReference>